<accession>A0AAP9D7G1</accession>
<evidence type="ECO:0000313" key="1">
    <source>
        <dbReference type="EMBL" id="MCF1349005.1"/>
    </source>
</evidence>
<dbReference type="AlphaFoldDB" id="A0AAP9D7G1"/>
<dbReference type="EMBL" id="QOKT01000006">
    <property type="protein sequence ID" value="RCJ01498.1"/>
    <property type="molecule type" value="Genomic_DNA"/>
</dbReference>
<protein>
    <submittedName>
        <fullName evidence="2">Uncharacterized protein</fullName>
    </submittedName>
</protein>
<dbReference type="EMBL" id="JAJBIS010000001">
    <property type="protein sequence ID" value="MCF1349005.1"/>
    <property type="molecule type" value="Genomic_DNA"/>
</dbReference>
<reference evidence="3 4" key="1">
    <citation type="submission" date="2018-07" db="EMBL/GenBank/DDBJ databases">
        <title>Ureaplasma urealyticum 1000 the multidrug-resistant clinical isolate obtained from scrapings of the urogenital tract of a woman with inflammatory diseases of the reproductive organs.</title>
        <authorList>
            <person name="Kolesnikova E.A."/>
            <person name="Alekseeva A.E."/>
            <person name="Brusnigina N.F."/>
            <person name="Makhova M.A."/>
        </authorList>
    </citation>
    <scope>NUCLEOTIDE SEQUENCE [LARGE SCALE GENOMIC DNA]</scope>
    <source>
        <strain evidence="3 4">1000</strain>
    </source>
</reference>
<reference evidence="1 6" key="3">
    <citation type="submission" date="2021-10" db="EMBL/GenBank/DDBJ databases">
        <title>Sequencing the mobilome of antimicrobial resistant bacterial isolates spanning a range of GC content: The potential of a sustainable low cost, low infrastructure approach for surveillance with Oxford Nanopore sequencing.</title>
        <authorList>
            <person name="Sands K."/>
        </authorList>
    </citation>
    <scope>NUCLEOTIDE SEQUENCE [LARGE SCALE GENOMIC DNA]</scope>
    <source>
        <strain evidence="1 6">MIN-202</strain>
    </source>
</reference>
<gene>
    <name evidence="3" type="ORF">DSQ42_01690</name>
    <name evidence="2" type="ORF">FJM05_01690</name>
    <name evidence="1" type="ORF">LH652_01705</name>
</gene>
<dbReference type="GeneID" id="93848820"/>
<dbReference type="Proteomes" id="UP000318231">
    <property type="component" value="Chromosome"/>
</dbReference>
<organism evidence="2 5">
    <name type="scientific">Ureaplasma urealyticum</name>
    <name type="common">Ureaplasma urealyticum biotype 2</name>
    <dbReference type="NCBI Taxonomy" id="2130"/>
    <lineage>
        <taxon>Bacteria</taxon>
        <taxon>Bacillati</taxon>
        <taxon>Mycoplasmatota</taxon>
        <taxon>Mycoplasmoidales</taxon>
        <taxon>Mycoplasmoidaceae</taxon>
        <taxon>Ureaplasma</taxon>
    </lineage>
</organism>
<dbReference type="Proteomes" id="UP000253077">
    <property type="component" value="Unassembled WGS sequence"/>
</dbReference>
<name>A0AAP9D7G1_UREUR</name>
<dbReference type="RefSeq" id="WP_004025913.1">
    <property type="nucleotide sequence ID" value="NZ_CAMXZD010000010.1"/>
</dbReference>
<evidence type="ECO:0000313" key="6">
    <source>
        <dbReference type="Proteomes" id="UP001201240"/>
    </source>
</evidence>
<evidence type="ECO:0000313" key="3">
    <source>
        <dbReference type="EMBL" id="RCJ01498.1"/>
    </source>
</evidence>
<sequence length="429" mass="50628">MNKTNQIVDLLTNKKNDSIQRRDQVVFVKNEQEAKEVLASDISLNDIFNPLLSNDYEQKKIKQLVILNNSIKVNKIEEYTKALENKVDDLYTNVSNQLIEDYQKIQNVNTNEIVTKNEELLNTHLKEVEKICEQIIDEWKIELLGEINFKFEQDLVQIDEMQENKLKAKSLTNEDSFLTRRQVKIKNKIIEEFEKQRTQASQNHLSKRNDILQKERDALLKNNELFELDSNGNWDNFKKIALFISSEIGIINDLEDLLNHQELIRTENYTKRATLNRYRINGHFKDEKNYFKALYDLRVKFMYGLGSEIVILKFLIEHYKTLSELRLKLQELKHPLSSYAVYFDVLNRIEKQTYLLAKVEALKYDNYDFNADVILDGLEENTTNENQVVNKTKVIKTIIEPKYELELNSKDNKFSGVKVFVNDQEITPK</sequence>
<dbReference type="Proteomes" id="UP001201240">
    <property type="component" value="Unassembled WGS sequence"/>
</dbReference>
<evidence type="ECO:0000313" key="2">
    <source>
        <dbReference type="EMBL" id="QDI64904.1"/>
    </source>
</evidence>
<dbReference type="EMBL" id="CP041200">
    <property type="protein sequence ID" value="QDI64904.1"/>
    <property type="molecule type" value="Genomic_DNA"/>
</dbReference>
<evidence type="ECO:0000313" key="4">
    <source>
        <dbReference type="Proteomes" id="UP000253077"/>
    </source>
</evidence>
<reference evidence="2 5" key="2">
    <citation type="submission" date="2019-07" db="EMBL/GenBank/DDBJ databases">
        <title>Comparative genomics of three clinical Ureaplasma species: analysis of their core genomes and virulence factors.</title>
        <authorList>
            <person name="Yang T."/>
            <person name="Zhang Y."/>
            <person name="Li X."/>
            <person name="Kong Y."/>
            <person name="Yu H."/>
            <person name="Ruan Z."/>
            <person name="Xie X."/>
            <person name="Zhang J."/>
        </authorList>
    </citation>
    <scope>NUCLEOTIDE SEQUENCE [LARGE SCALE GENOMIC DNA]</scope>
    <source>
        <strain evidence="2 5">132</strain>
    </source>
</reference>
<proteinExistence type="predicted"/>
<evidence type="ECO:0000313" key="5">
    <source>
        <dbReference type="Proteomes" id="UP000318231"/>
    </source>
</evidence>